<reference evidence="1" key="1">
    <citation type="submission" date="2020-05" db="EMBL/GenBank/DDBJ databases">
        <title>Mycena genomes resolve the evolution of fungal bioluminescence.</title>
        <authorList>
            <person name="Tsai I.J."/>
        </authorList>
    </citation>
    <scope>NUCLEOTIDE SEQUENCE</scope>
    <source>
        <strain evidence="1">CCC161011</strain>
    </source>
</reference>
<organism evidence="1 2">
    <name type="scientific">Mycena venus</name>
    <dbReference type="NCBI Taxonomy" id="2733690"/>
    <lineage>
        <taxon>Eukaryota</taxon>
        <taxon>Fungi</taxon>
        <taxon>Dikarya</taxon>
        <taxon>Basidiomycota</taxon>
        <taxon>Agaricomycotina</taxon>
        <taxon>Agaricomycetes</taxon>
        <taxon>Agaricomycetidae</taxon>
        <taxon>Agaricales</taxon>
        <taxon>Marasmiineae</taxon>
        <taxon>Mycenaceae</taxon>
        <taxon>Mycena</taxon>
    </lineage>
</organism>
<proteinExistence type="predicted"/>
<comment type="caution">
    <text evidence="1">The sequence shown here is derived from an EMBL/GenBank/DDBJ whole genome shotgun (WGS) entry which is preliminary data.</text>
</comment>
<sequence length="130" mass="14886">MTLPSFHDHHSPPPTFASRYLQAYIGFLKIHTWPQSIVKTQGIQDASPSARWQKLNLNACPKPEPIQRPVHARWHATPYLPNGLNIFVHNPPVSPYQHRREDAVPPAYRAAPNACLNTPFIRKSIQCFLY</sequence>
<evidence type="ECO:0000313" key="2">
    <source>
        <dbReference type="Proteomes" id="UP000620124"/>
    </source>
</evidence>
<keyword evidence="2" id="KW-1185">Reference proteome</keyword>
<evidence type="ECO:0000313" key="1">
    <source>
        <dbReference type="EMBL" id="KAF7326742.1"/>
    </source>
</evidence>
<gene>
    <name evidence="1" type="ORF">MVEN_02593200</name>
</gene>
<dbReference type="EMBL" id="JACAZI010000040">
    <property type="protein sequence ID" value="KAF7326742.1"/>
    <property type="molecule type" value="Genomic_DNA"/>
</dbReference>
<accession>A0A8H6U1E2</accession>
<dbReference type="AlphaFoldDB" id="A0A8H6U1E2"/>
<dbReference type="Proteomes" id="UP000620124">
    <property type="component" value="Unassembled WGS sequence"/>
</dbReference>
<name>A0A8H6U1E2_9AGAR</name>
<protein>
    <submittedName>
        <fullName evidence="1">Uncharacterized protein</fullName>
    </submittedName>
</protein>